<gene>
    <name evidence="2" type="ORF">B296_00006905</name>
</gene>
<keyword evidence="1" id="KW-1133">Transmembrane helix</keyword>
<evidence type="ECO:0000313" key="3">
    <source>
        <dbReference type="Proteomes" id="UP000287651"/>
    </source>
</evidence>
<keyword evidence="1" id="KW-0812">Transmembrane</keyword>
<accession>A0A427AFP9</accession>
<comment type="caution">
    <text evidence="2">The sequence shown here is derived from an EMBL/GenBank/DDBJ whole genome shotgun (WGS) entry which is preliminary data.</text>
</comment>
<dbReference type="GO" id="GO:0009536">
    <property type="term" value="C:plastid"/>
    <property type="evidence" value="ECO:0007669"/>
    <property type="project" value="TreeGrafter"/>
</dbReference>
<dbReference type="Proteomes" id="UP000287651">
    <property type="component" value="Unassembled WGS sequence"/>
</dbReference>
<dbReference type="PANTHER" id="PTHR23131:SF0">
    <property type="entry name" value="ENDORIBONUCLEASE LACTB2"/>
    <property type="match status" value="1"/>
</dbReference>
<dbReference type="EMBL" id="AMZH03002594">
    <property type="protein sequence ID" value="RRT75069.1"/>
    <property type="molecule type" value="Genomic_DNA"/>
</dbReference>
<feature type="transmembrane region" description="Helical" evidence="1">
    <location>
        <begin position="211"/>
        <end position="230"/>
    </location>
</feature>
<protein>
    <submittedName>
        <fullName evidence="2">Uncharacterized protein</fullName>
    </submittedName>
</protein>
<proteinExistence type="predicted"/>
<feature type="non-terminal residue" evidence="2">
    <location>
        <position position="1"/>
    </location>
</feature>
<sequence>WLSKESALMLLQAVKASATRVGPYVFMGLVPDVAKATNFSATCTLHYQIILLNHLLSGLSVIQKCNPDAVLLAHENTSRHIGRGNNFVSILALLKQGSAVMDVRAGGNLKVFIFLCLNVLDVQDYFQTTYRFLDLSPHVLIPMHGRINLWPKQMLCGYLKYDTATNKVLFIRTLTSPFALVMQDFSIQNFQASCRSHFLCRWLWTYLKCRGIVKAIGVIGVASFAIAFAVKEKFGG</sequence>
<dbReference type="PANTHER" id="PTHR23131">
    <property type="entry name" value="ENDORIBONUCLEASE LACTB2"/>
    <property type="match status" value="1"/>
</dbReference>
<keyword evidence="1" id="KW-0472">Membrane</keyword>
<reference evidence="2 3" key="1">
    <citation type="journal article" date="2014" name="Agronomy (Basel)">
        <title>A Draft Genome Sequence for Ensete ventricosum, the Drought-Tolerant Tree Against Hunger.</title>
        <authorList>
            <person name="Harrison J."/>
            <person name="Moore K.A."/>
            <person name="Paszkiewicz K."/>
            <person name="Jones T."/>
            <person name="Grant M."/>
            <person name="Ambacheew D."/>
            <person name="Muzemil S."/>
            <person name="Studholme D.J."/>
        </authorList>
    </citation>
    <scope>NUCLEOTIDE SEQUENCE [LARGE SCALE GENOMIC DNA]</scope>
</reference>
<evidence type="ECO:0000256" key="1">
    <source>
        <dbReference type="SAM" id="Phobius"/>
    </source>
</evidence>
<evidence type="ECO:0000313" key="2">
    <source>
        <dbReference type="EMBL" id="RRT75069.1"/>
    </source>
</evidence>
<name>A0A427AFP9_ENSVE</name>
<organism evidence="2 3">
    <name type="scientific">Ensete ventricosum</name>
    <name type="common">Abyssinian banana</name>
    <name type="synonym">Musa ensete</name>
    <dbReference type="NCBI Taxonomy" id="4639"/>
    <lineage>
        <taxon>Eukaryota</taxon>
        <taxon>Viridiplantae</taxon>
        <taxon>Streptophyta</taxon>
        <taxon>Embryophyta</taxon>
        <taxon>Tracheophyta</taxon>
        <taxon>Spermatophyta</taxon>
        <taxon>Magnoliopsida</taxon>
        <taxon>Liliopsida</taxon>
        <taxon>Zingiberales</taxon>
        <taxon>Musaceae</taxon>
        <taxon>Ensete</taxon>
    </lineage>
</organism>
<dbReference type="AlphaFoldDB" id="A0A427AFP9"/>
<dbReference type="InterPro" id="IPR050662">
    <property type="entry name" value="Sec-metab_biosynth-thioest"/>
</dbReference>